<dbReference type="Pfam" id="PF13307">
    <property type="entry name" value="Helicase_C_2"/>
    <property type="match status" value="1"/>
</dbReference>
<dbReference type="GO" id="GO:0003676">
    <property type="term" value="F:nucleic acid binding"/>
    <property type="evidence" value="ECO:0007669"/>
    <property type="project" value="InterPro"/>
</dbReference>
<dbReference type="InterPro" id="IPR027417">
    <property type="entry name" value="P-loop_NTPase"/>
</dbReference>
<dbReference type="Gene3D" id="3.40.50.300">
    <property type="entry name" value="P-loop containing nucleotide triphosphate hydrolases"/>
    <property type="match status" value="1"/>
</dbReference>
<feature type="domain" description="ATP-dependent helicase C-terminal" evidence="1">
    <location>
        <begin position="15"/>
        <end position="152"/>
    </location>
</feature>
<gene>
    <name evidence="2" type="ORF">HA252_05615</name>
</gene>
<protein>
    <recommendedName>
        <fullName evidence="1">ATP-dependent helicase C-terminal domain-containing protein</fullName>
    </recommendedName>
</protein>
<organism evidence="2 3">
    <name type="scientific">Candidatus Iainarchaeum sp</name>
    <dbReference type="NCBI Taxonomy" id="3101447"/>
    <lineage>
        <taxon>Archaea</taxon>
        <taxon>Candidatus Iainarchaeota</taxon>
        <taxon>Candidatus Iainarchaeia</taxon>
        <taxon>Candidatus Iainarchaeales</taxon>
        <taxon>Candidatus Iainarchaeaceae</taxon>
        <taxon>Candidatus Iainarchaeum</taxon>
    </lineage>
</organism>
<proteinExistence type="predicted"/>
<reference evidence="3" key="1">
    <citation type="journal article" date="2020" name="bioRxiv">
        <title>A rank-normalized archaeal taxonomy based on genome phylogeny resolves widespread incomplete and uneven classifications.</title>
        <authorList>
            <person name="Rinke C."/>
            <person name="Chuvochina M."/>
            <person name="Mussig A.J."/>
            <person name="Chaumeil P.-A."/>
            <person name="Waite D.W."/>
            <person name="Whitman W.B."/>
            <person name="Parks D.H."/>
            <person name="Hugenholtz P."/>
        </authorList>
    </citation>
    <scope>NUCLEOTIDE SEQUENCE [LARGE SCALE GENOMIC DNA]</scope>
</reference>
<dbReference type="GO" id="GO:0016818">
    <property type="term" value="F:hydrolase activity, acting on acid anhydrides, in phosphorus-containing anhydrides"/>
    <property type="evidence" value="ECO:0007669"/>
    <property type="project" value="InterPro"/>
</dbReference>
<name>A0A7J4JHQ4_9ARCH</name>
<dbReference type="Proteomes" id="UP000564964">
    <property type="component" value="Unassembled WGS sequence"/>
</dbReference>
<evidence type="ECO:0000259" key="1">
    <source>
        <dbReference type="SMART" id="SM00491"/>
    </source>
</evidence>
<evidence type="ECO:0000313" key="2">
    <source>
        <dbReference type="EMBL" id="HIH16854.1"/>
    </source>
</evidence>
<sequence>MNVVPGNSVAFFPSYQVLDSVYPFLAPLVSREIIRQNGRMTSSELSNLLTRFRNAGSAFGAVLLAVAGGSVAEGLDFPGNQLLGAVIVGIPLAEMSLEVQCLIDYFDEKFARGWHYGYLYPAITKAIQASGRVIRSPTDEGIVVFLDKRYTWDNYRNCFPKGFAPIVTEEPEKYIKTFWEKD</sequence>
<dbReference type="PANTHER" id="PTHR11472:SF34">
    <property type="entry name" value="REGULATOR OF TELOMERE ELONGATION HELICASE 1"/>
    <property type="match status" value="1"/>
</dbReference>
<dbReference type="EMBL" id="DUGH01000131">
    <property type="protein sequence ID" value="HIH16854.1"/>
    <property type="molecule type" value="Genomic_DNA"/>
</dbReference>
<dbReference type="InterPro" id="IPR006555">
    <property type="entry name" value="ATP-dep_Helicase_C"/>
</dbReference>
<dbReference type="InterPro" id="IPR045028">
    <property type="entry name" value="DinG/Rad3-like"/>
</dbReference>
<dbReference type="GO" id="GO:0006139">
    <property type="term" value="P:nucleobase-containing compound metabolic process"/>
    <property type="evidence" value="ECO:0007669"/>
    <property type="project" value="InterPro"/>
</dbReference>
<dbReference type="GO" id="GO:0005524">
    <property type="term" value="F:ATP binding"/>
    <property type="evidence" value="ECO:0007669"/>
    <property type="project" value="InterPro"/>
</dbReference>
<evidence type="ECO:0000313" key="3">
    <source>
        <dbReference type="Proteomes" id="UP000564964"/>
    </source>
</evidence>
<dbReference type="AlphaFoldDB" id="A0A7J4JHQ4"/>
<accession>A0A7J4JHQ4</accession>
<dbReference type="SMART" id="SM00491">
    <property type="entry name" value="HELICc2"/>
    <property type="match status" value="1"/>
</dbReference>
<dbReference type="GO" id="GO:0003678">
    <property type="term" value="F:DNA helicase activity"/>
    <property type="evidence" value="ECO:0007669"/>
    <property type="project" value="TreeGrafter"/>
</dbReference>
<comment type="caution">
    <text evidence="2">The sequence shown here is derived from an EMBL/GenBank/DDBJ whole genome shotgun (WGS) entry which is preliminary data.</text>
</comment>
<dbReference type="PANTHER" id="PTHR11472">
    <property type="entry name" value="DNA REPAIR DEAD HELICASE RAD3/XP-D SUBFAMILY MEMBER"/>
    <property type="match status" value="1"/>
</dbReference>